<reference evidence="1 2" key="1">
    <citation type="journal article" date="2011" name="Stand. Genomic Sci.">
        <title>Non-contiguous finished genome sequence of Bacteroides coprosuis type strain (PC139).</title>
        <authorList>
            <person name="Land M."/>
            <person name="Held B."/>
            <person name="Gronow S."/>
            <person name="Abt B."/>
            <person name="Lucas S."/>
            <person name="Del Rio T.G."/>
            <person name="Nolan M."/>
            <person name="Tice H."/>
            <person name="Cheng J.F."/>
            <person name="Pitluck S."/>
            <person name="Liolios K."/>
            <person name="Pagani I."/>
            <person name="Ivanova N."/>
            <person name="Mavromatis K."/>
            <person name="Mikhailova N."/>
            <person name="Pati A."/>
            <person name="Tapia R."/>
            <person name="Han C."/>
            <person name="Goodwin L."/>
            <person name="Chen A."/>
            <person name="Palaniappan K."/>
            <person name="Hauser L."/>
            <person name="Brambilla E.M."/>
            <person name="Rohde M."/>
            <person name="Goker M."/>
            <person name="Detter J.C."/>
            <person name="Woyke T."/>
            <person name="Bristow J."/>
            <person name="Eisen J.A."/>
            <person name="Markowitz V."/>
            <person name="Hugenholtz P."/>
            <person name="Kyrpides N.C."/>
            <person name="Klenk H.P."/>
            <person name="Lapidus A."/>
        </authorList>
    </citation>
    <scope>NUCLEOTIDE SEQUENCE</scope>
    <source>
        <strain evidence="1 2">DSM 18011</strain>
    </source>
</reference>
<accession>F3ZQF9</accession>
<dbReference type="PANTHER" id="PTHR34071">
    <property type="entry name" value="5-NITROIMIDAZOLE ANTIBIOTICS RESISTANCE PROTEIN, NIMA-FAMILY-RELATED PROTEIN-RELATED"/>
    <property type="match status" value="1"/>
</dbReference>
<sequence length="177" mass="19923">MKTVQIDNKEQVENIISSCCICYVGLIDTDNTPYVIPMNFGYKDGVVYLHSAPDGHLVDCIYKNSKICITFNLGQELVFQHPKVACSYRMRSKSVVCKGKVNFIEDLQEKEEILNVIMAKYVPDKAFSYSEPALKNVKVWEIPLDKVSAKEFAAPHGKPKIIYGNSSVNIVSDHSNK</sequence>
<evidence type="ECO:0000313" key="1">
    <source>
        <dbReference type="EMBL" id="EGJ70537.1"/>
    </source>
</evidence>
<name>F3ZQF9_9BACE</name>
<gene>
    <name evidence="1" type="ORF">Bcop_0318</name>
</gene>
<dbReference type="STRING" id="679937.Bcop_0318"/>
<organism evidence="1 2">
    <name type="scientific">Bacteroides coprosuis DSM 18011</name>
    <dbReference type="NCBI Taxonomy" id="679937"/>
    <lineage>
        <taxon>Bacteria</taxon>
        <taxon>Pseudomonadati</taxon>
        <taxon>Bacteroidota</taxon>
        <taxon>Bacteroidia</taxon>
        <taxon>Bacteroidales</taxon>
        <taxon>Bacteroidaceae</taxon>
        <taxon>Bacteroides</taxon>
    </lineage>
</organism>
<dbReference type="eggNOG" id="COG3467">
    <property type="taxonomic scope" value="Bacteria"/>
</dbReference>
<dbReference type="AlphaFoldDB" id="F3ZQF9"/>
<dbReference type="EMBL" id="CM001167">
    <property type="protein sequence ID" value="EGJ70537.1"/>
    <property type="molecule type" value="Genomic_DNA"/>
</dbReference>
<dbReference type="Pfam" id="PF12900">
    <property type="entry name" value="Pyridox_ox_2"/>
    <property type="match status" value="1"/>
</dbReference>
<dbReference type="OrthoDB" id="9794935at2"/>
<dbReference type="Proteomes" id="UP000018439">
    <property type="component" value="Chromosome"/>
</dbReference>
<keyword evidence="2" id="KW-1185">Reference proteome</keyword>
<dbReference type="HOGENOM" id="CLU_067890_1_1_10"/>
<dbReference type="SUPFAM" id="SSF50475">
    <property type="entry name" value="FMN-binding split barrel"/>
    <property type="match status" value="1"/>
</dbReference>
<dbReference type="InterPro" id="IPR012349">
    <property type="entry name" value="Split_barrel_FMN-bd"/>
</dbReference>
<protein>
    <submittedName>
        <fullName evidence="1">Putative 5-nitroimadazole antibiotic resistance protein</fullName>
    </submittedName>
</protein>
<dbReference type="PANTHER" id="PTHR34071:SF2">
    <property type="entry name" value="FLAVIN-NUCLEOTIDE-BINDING PROTEIN"/>
    <property type="match status" value="1"/>
</dbReference>
<dbReference type="InterPro" id="IPR024747">
    <property type="entry name" value="Pyridox_Oxase-rel"/>
</dbReference>
<dbReference type="Gene3D" id="2.30.110.10">
    <property type="entry name" value="Electron Transport, Fmn-binding Protein, Chain A"/>
    <property type="match status" value="1"/>
</dbReference>
<evidence type="ECO:0000313" key="2">
    <source>
        <dbReference type="Proteomes" id="UP000018439"/>
    </source>
</evidence>
<proteinExistence type="predicted"/>